<proteinExistence type="predicted"/>
<dbReference type="AlphaFoldDB" id="A0A0L7L9P3"/>
<protein>
    <submittedName>
        <fullName evidence="1">Uncharacterized protein</fullName>
    </submittedName>
</protein>
<reference evidence="1 2" key="1">
    <citation type="journal article" date="2015" name="Genome Biol. Evol.">
        <title>The genome of winter moth (Operophtera brumata) provides a genomic perspective on sexual dimorphism and phenology.</title>
        <authorList>
            <person name="Derks M.F."/>
            <person name="Smit S."/>
            <person name="Salis L."/>
            <person name="Schijlen E."/>
            <person name="Bossers A."/>
            <person name="Mateman C."/>
            <person name="Pijl A.S."/>
            <person name="de Ridder D."/>
            <person name="Groenen M.A."/>
            <person name="Visser M.E."/>
            <person name="Megens H.J."/>
        </authorList>
    </citation>
    <scope>NUCLEOTIDE SEQUENCE [LARGE SCALE GENOMIC DNA]</scope>
    <source>
        <strain evidence="1">WM2013NL</strain>
        <tissue evidence="1">Head and thorax</tissue>
    </source>
</reference>
<evidence type="ECO:0000313" key="1">
    <source>
        <dbReference type="EMBL" id="KOB71971.1"/>
    </source>
</evidence>
<name>A0A0L7L9P3_OPEBR</name>
<dbReference type="EMBL" id="JTDY01002166">
    <property type="protein sequence ID" value="KOB71971.1"/>
    <property type="molecule type" value="Genomic_DNA"/>
</dbReference>
<accession>A0A0L7L9P3</accession>
<dbReference type="Proteomes" id="UP000037510">
    <property type="component" value="Unassembled WGS sequence"/>
</dbReference>
<evidence type="ECO:0000313" key="2">
    <source>
        <dbReference type="Proteomes" id="UP000037510"/>
    </source>
</evidence>
<sequence>MNHIKTGGGKPDYIPPDDALDRVASILGATCEGYSVAFGGDSEQIAMHDSMAEVSVDLEILSDGGGVIVSGVGEGDFESGGGVGNGGSLLGIGGSSGNDHGGVGNGGSLLGIGSSSGNDHGGVGNGGSLLGIGSSSGNDHDVRSLKDELVDVEFILNAEEILAEETLALKPPYHGIPRNQSLKFHHFSRLRLYLLALSVC</sequence>
<gene>
    <name evidence="1" type="ORF">OBRU01_04337</name>
</gene>
<comment type="caution">
    <text evidence="1">The sequence shown here is derived from an EMBL/GenBank/DDBJ whole genome shotgun (WGS) entry which is preliminary data.</text>
</comment>
<keyword evidence="2" id="KW-1185">Reference proteome</keyword>
<organism evidence="1 2">
    <name type="scientific">Operophtera brumata</name>
    <name type="common">Winter moth</name>
    <name type="synonym">Phalaena brumata</name>
    <dbReference type="NCBI Taxonomy" id="104452"/>
    <lineage>
        <taxon>Eukaryota</taxon>
        <taxon>Metazoa</taxon>
        <taxon>Ecdysozoa</taxon>
        <taxon>Arthropoda</taxon>
        <taxon>Hexapoda</taxon>
        <taxon>Insecta</taxon>
        <taxon>Pterygota</taxon>
        <taxon>Neoptera</taxon>
        <taxon>Endopterygota</taxon>
        <taxon>Lepidoptera</taxon>
        <taxon>Glossata</taxon>
        <taxon>Ditrysia</taxon>
        <taxon>Geometroidea</taxon>
        <taxon>Geometridae</taxon>
        <taxon>Larentiinae</taxon>
        <taxon>Operophtera</taxon>
    </lineage>
</organism>